<evidence type="ECO:0000313" key="3">
    <source>
        <dbReference type="Proteomes" id="UP001197328"/>
    </source>
</evidence>
<reference evidence="2 3" key="1">
    <citation type="journal article" date="2021" name="G3 (Bethesda)">
        <title>Genomic diversity, chromosomal rearrangements, and interspecies hybridization in the ogataea polymorpha species complex.</title>
        <authorList>
            <person name="Hanson S.J."/>
            <person name="Cinneide E.O."/>
            <person name="Salzberg L.I."/>
            <person name="Wolfe K.H."/>
            <person name="McGowan J."/>
            <person name="Fitzpatrick D.A."/>
            <person name="Matlin K."/>
        </authorList>
    </citation>
    <scope>NUCLEOTIDE SEQUENCE [LARGE SCALE GENOMIC DNA]</scope>
    <source>
        <strain evidence="2">51-138</strain>
    </source>
</reference>
<proteinExistence type="predicted"/>
<evidence type="ECO:0000256" key="1">
    <source>
        <dbReference type="SAM" id="MobiDB-lite"/>
    </source>
</evidence>
<accession>A0ABQ7S055</accession>
<evidence type="ECO:0000313" key="2">
    <source>
        <dbReference type="EMBL" id="KAG7850685.1"/>
    </source>
</evidence>
<name>A0ABQ7S055_PICAN</name>
<sequence>MSETNDNANTPTSNEPVSSEPGLRVGVKDVSKSQLSVSEITQKLSSELNDALDELAKIDKALNRTYDSIERKISQIAKQ</sequence>
<dbReference type="Proteomes" id="UP001197328">
    <property type="component" value="Unassembled WGS sequence"/>
</dbReference>
<feature type="compositionally biased region" description="Polar residues" evidence="1">
    <location>
        <begin position="1"/>
        <end position="17"/>
    </location>
</feature>
<comment type="caution">
    <text evidence="2">The sequence shown here is derived from an EMBL/GenBank/DDBJ whole genome shotgun (WGS) entry which is preliminary data.</text>
</comment>
<keyword evidence="3" id="KW-1185">Reference proteome</keyword>
<protein>
    <submittedName>
        <fullName evidence="2">Uncharacterized protein</fullName>
    </submittedName>
</protein>
<gene>
    <name evidence="2" type="ORF">KL940_001262</name>
</gene>
<feature type="region of interest" description="Disordered" evidence="1">
    <location>
        <begin position="1"/>
        <end position="31"/>
    </location>
</feature>
<organism evidence="2 3">
    <name type="scientific">Pichia angusta</name>
    <name type="common">Yeast</name>
    <name type="synonym">Hansenula polymorpha</name>
    <dbReference type="NCBI Taxonomy" id="870730"/>
    <lineage>
        <taxon>Eukaryota</taxon>
        <taxon>Fungi</taxon>
        <taxon>Dikarya</taxon>
        <taxon>Ascomycota</taxon>
        <taxon>Saccharomycotina</taxon>
        <taxon>Pichiomycetes</taxon>
        <taxon>Pichiales</taxon>
        <taxon>Pichiaceae</taxon>
        <taxon>Ogataea</taxon>
    </lineage>
</organism>
<dbReference type="EMBL" id="JAHLVD010000003">
    <property type="protein sequence ID" value="KAG7850685.1"/>
    <property type="molecule type" value="Genomic_DNA"/>
</dbReference>